<dbReference type="AlphaFoldDB" id="A0A814LAD6"/>
<sequence>MTTNENQLEIETELSEEKQILLKKLSTIFDPETAIDFVCPKTRETKEIVTIEELKQVNYEQPEERLQRLRSLEHYQTTTQSLSRIDLEASYQAFVRGQVGQQQYSRNELEQFVRNSSDIDAAKRYFDSTHDIPTNSLQSHLLFHSSKLNEQRANLLKSRCSNRSLKQLNDNFSLHNFFPEKFTTHLEYPSKQKEIFDNQKNNIRRPHSMHVEHKDKKYCIKFIKDSNNLPFLPKTLHHSTNNRHLFIVEQKNIESLFDAEISTENALSTTSNTSNIHRETFPPLSLSALREYRPTLTPKSAVIPTTDTQKQKQYRKIQQKTDFIWEQSIVPSRHE</sequence>
<dbReference type="Proteomes" id="UP000663870">
    <property type="component" value="Unassembled WGS sequence"/>
</dbReference>
<organism evidence="1 2">
    <name type="scientific">Rotaria sordida</name>
    <dbReference type="NCBI Taxonomy" id="392033"/>
    <lineage>
        <taxon>Eukaryota</taxon>
        <taxon>Metazoa</taxon>
        <taxon>Spiralia</taxon>
        <taxon>Gnathifera</taxon>
        <taxon>Rotifera</taxon>
        <taxon>Eurotatoria</taxon>
        <taxon>Bdelloidea</taxon>
        <taxon>Philodinida</taxon>
        <taxon>Philodinidae</taxon>
        <taxon>Rotaria</taxon>
    </lineage>
</organism>
<keyword evidence="2" id="KW-1185">Reference proteome</keyword>
<accession>A0A814LAD6</accession>
<evidence type="ECO:0000313" key="1">
    <source>
        <dbReference type="EMBL" id="CAF1062026.1"/>
    </source>
</evidence>
<name>A0A814LAD6_9BILA</name>
<dbReference type="EMBL" id="CAJNOL010000432">
    <property type="protein sequence ID" value="CAF1062026.1"/>
    <property type="molecule type" value="Genomic_DNA"/>
</dbReference>
<gene>
    <name evidence="1" type="ORF">JXQ802_LOCUS17220</name>
</gene>
<protein>
    <submittedName>
        <fullName evidence="1">Uncharacterized protein</fullName>
    </submittedName>
</protein>
<reference evidence="1" key="1">
    <citation type="submission" date="2021-02" db="EMBL/GenBank/DDBJ databases">
        <authorList>
            <person name="Nowell W R."/>
        </authorList>
    </citation>
    <scope>NUCLEOTIDE SEQUENCE</scope>
</reference>
<proteinExistence type="predicted"/>
<comment type="caution">
    <text evidence="1">The sequence shown here is derived from an EMBL/GenBank/DDBJ whole genome shotgun (WGS) entry which is preliminary data.</text>
</comment>
<evidence type="ECO:0000313" key="2">
    <source>
        <dbReference type="Proteomes" id="UP000663870"/>
    </source>
</evidence>